<proteinExistence type="predicted"/>
<dbReference type="PANTHER" id="PTHR47619">
    <property type="entry name" value="METALLO-HYDROLASE YYCJ-RELATED"/>
    <property type="match status" value="1"/>
</dbReference>
<dbReference type="SMART" id="SM00849">
    <property type="entry name" value="Lactamase_B"/>
    <property type="match status" value="1"/>
</dbReference>
<dbReference type="InterPro" id="IPR036866">
    <property type="entry name" value="RibonucZ/Hydroxyglut_hydro"/>
</dbReference>
<keyword evidence="2" id="KW-0378">Hydrolase</keyword>
<sequence length="264" mass="28469">MAKVCPLFSGSSGNSYYIGTGEHGILVDAGRTAKQMEGALSANDINISSVQAIFVTHEHTDHVKGLRVLASRYHIKVYSSMGTLEALNDMQILSGKFPCDVISENGIQEAGMEIRPFHTSHDSAESVGYRISLPNGRVVVVATDLGFVSGEVQSALAGCDVAVMESNHDVGMLQNGGYPYYLKRRILSPQGHLSNSACAQELPDLVRQGTTRILLAHLSRENNIPQLAYQTALCSLLEQGMKDGEDFLLQVSPVENLGGHTLLI</sequence>
<dbReference type="PANTHER" id="PTHR47619:SF1">
    <property type="entry name" value="EXODEOXYRIBONUCLEASE WALJ"/>
    <property type="match status" value="1"/>
</dbReference>
<organism evidence="2 3">
    <name type="scientific">[Clostridium] leptum</name>
    <dbReference type="NCBI Taxonomy" id="1535"/>
    <lineage>
        <taxon>Bacteria</taxon>
        <taxon>Bacillati</taxon>
        <taxon>Bacillota</taxon>
        <taxon>Clostridia</taxon>
        <taxon>Eubacteriales</taxon>
        <taxon>Oscillospiraceae</taxon>
        <taxon>Oscillospiraceae incertae sedis</taxon>
    </lineage>
</organism>
<dbReference type="Pfam" id="PF12706">
    <property type="entry name" value="Lactamase_B_2"/>
    <property type="match status" value="1"/>
</dbReference>
<dbReference type="EMBL" id="QRTC01000027">
    <property type="protein sequence ID" value="RGQ40518.1"/>
    <property type="molecule type" value="Genomic_DNA"/>
</dbReference>
<evidence type="ECO:0000313" key="2">
    <source>
        <dbReference type="EMBL" id="RGQ40518.1"/>
    </source>
</evidence>
<dbReference type="Proteomes" id="UP000284751">
    <property type="component" value="Unassembled WGS sequence"/>
</dbReference>
<dbReference type="SUPFAM" id="SSF56281">
    <property type="entry name" value="Metallo-hydrolase/oxidoreductase"/>
    <property type="match status" value="1"/>
</dbReference>
<protein>
    <submittedName>
        <fullName evidence="2">MBL fold metallo-hydrolase</fullName>
    </submittedName>
</protein>
<dbReference type="InterPro" id="IPR052533">
    <property type="entry name" value="WalJ/YycJ-like"/>
</dbReference>
<name>A0A412AWX7_9FIRM</name>
<evidence type="ECO:0000259" key="1">
    <source>
        <dbReference type="SMART" id="SM00849"/>
    </source>
</evidence>
<gene>
    <name evidence="2" type="ORF">DWY99_07795</name>
</gene>
<evidence type="ECO:0000313" key="3">
    <source>
        <dbReference type="Proteomes" id="UP000284751"/>
    </source>
</evidence>
<dbReference type="InterPro" id="IPR001279">
    <property type="entry name" value="Metallo-B-lactamas"/>
</dbReference>
<accession>A0A412AWX7</accession>
<comment type="caution">
    <text evidence="2">The sequence shown here is derived from an EMBL/GenBank/DDBJ whole genome shotgun (WGS) entry which is preliminary data.</text>
</comment>
<dbReference type="Gene3D" id="3.60.15.10">
    <property type="entry name" value="Ribonuclease Z/Hydroxyacylglutathione hydrolase-like"/>
    <property type="match status" value="1"/>
</dbReference>
<feature type="domain" description="Metallo-beta-lactamase" evidence="1">
    <location>
        <begin position="12"/>
        <end position="192"/>
    </location>
</feature>
<reference evidence="2 3" key="1">
    <citation type="submission" date="2018-08" db="EMBL/GenBank/DDBJ databases">
        <title>A genome reference for cultivated species of the human gut microbiota.</title>
        <authorList>
            <person name="Zou Y."/>
            <person name="Xue W."/>
            <person name="Luo G."/>
        </authorList>
    </citation>
    <scope>NUCLEOTIDE SEQUENCE [LARGE SCALE GENOMIC DNA]</scope>
    <source>
        <strain evidence="2 3">AF28-26</strain>
    </source>
</reference>
<dbReference type="AlphaFoldDB" id="A0A412AWX7"/>
<dbReference type="GO" id="GO:0016787">
    <property type="term" value="F:hydrolase activity"/>
    <property type="evidence" value="ECO:0007669"/>
    <property type="project" value="UniProtKB-KW"/>
</dbReference>